<sequence>MQGNEGDNYLIGITNGSNPDSDPKVPGKKQSVISFAKKKTPGIQVSKGDGFPSRVLFNGEECSIPTRFPVGSGSQYHKHSLQVSLVVLLTLTIIQILY</sequence>
<keyword evidence="2" id="KW-1185">Reference proteome</keyword>
<dbReference type="Proteomes" id="UP000828941">
    <property type="component" value="Chromosome 14"/>
</dbReference>
<gene>
    <name evidence="1" type="ORF">L6164_035860</name>
</gene>
<evidence type="ECO:0000313" key="2">
    <source>
        <dbReference type="Proteomes" id="UP000828941"/>
    </source>
</evidence>
<dbReference type="EMBL" id="CM039439">
    <property type="protein sequence ID" value="KAI4295860.1"/>
    <property type="molecule type" value="Genomic_DNA"/>
</dbReference>
<comment type="caution">
    <text evidence="1">The sequence shown here is derived from an EMBL/GenBank/DDBJ whole genome shotgun (WGS) entry which is preliminary data.</text>
</comment>
<reference evidence="1 2" key="1">
    <citation type="journal article" date="2022" name="DNA Res.">
        <title>Chromosomal-level genome assembly of the orchid tree Bauhinia variegata (Leguminosae; Cercidoideae) supports the allotetraploid origin hypothesis of Bauhinia.</title>
        <authorList>
            <person name="Zhong Y."/>
            <person name="Chen Y."/>
            <person name="Zheng D."/>
            <person name="Pang J."/>
            <person name="Liu Y."/>
            <person name="Luo S."/>
            <person name="Meng S."/>
            <person name="Qian L."/>
            <person name="Wei D."/>
            <person name="Dai S."/>
            <person name="Zhou R."/>
        </authorList>
    </citation>
    <scope>NUCLEOTIDE SEQUENCE [LARGE SCALE GENOMIC DNA]</scope>
    <source>
        <strain evidence="1">BV-YZ2020</strain>
    </source>
</reference>
<evidence type="ECO:0000313" key="1">
    <source>
        <dbReference type="EMBL" id="KAI4295860.1"/>
    </source>
</evidence>
<name>A0ACB9KFE1_BAUVA</name>
<organism evidence="1 2">
    <name type="scientific">Bauhinia variegata</name>
    <name type="common">Purple orchid tree</name>
    <name type="synonym">Phanera variegata</name>
    <dbReference type="NCBI Taxonomy" id="167791"/>
    <lineage>
        <taxon>Eukaryota</taxon>
        <taxon>Viridiplantae</taxon>
        <taxon>Streptophyta</taxon>
        <taxon>Embryophyta</taxon>
        <taxon>Tracheophyta</taxon>
        <taxon>Spermatophyta</taxon>
        <taxon>Magnoliopsida</taxon>
        <taxon>eudicotyledons</taxon>
        <taxon>Gunneridae</taxon>
        <taxon>Pentapetalae</taxon>
        <taxon>rosids</taxon>
        <taxon>fabids</taxon>
        <taxon>Fabales</taxon>
        <taxon>Fabaceae</taxon>
        <taxon>Cercidoideae</taxon>
        <taxon>Cercideae</taxon>
        <taxon>Bauhiniinae</taxon>
        <taxon>Bauhinia</taxon>
    </lineage>
</organism>
<protein>
    <submittedName>
        <fullName evidence="1">Uncharacterized protein</fullName>
    </submittedName>
</protein>
<proteinExistence type="predicted"/>
<accession>A0ACB9KFE1</accession>